<protein>
    <submittedName>
        <fullName evidence="2">Uncharacterized protein</fullName>
    </submittedName>
</protein>
<reference evidence="2" key="3">
    <citation type="submission" date="2025-08" db="UniProtKB">
        <authorList>
            <consortium name="Ensembl"/>
        </authorList>
    </citation>
    <scope>IDENTIFICATION</scope>
</reference>
<name>F6UCN9_CIOIN</name>
<evidence type="ECO:0000313" key="2">
    <source>
        <dbReference type="Ensembl" id="ENSCINP00000024940.2"/>
    </source>
</evidence>
<feature type="compositionally biased region" description="Pro residues" evidence="1">
    <location>
        <begin position="23"/>
        <end position="32"/>
    </location>
</feature>
<reference evidence="2" key="2">
    <citation type="journal article" date="2008" name="Genome Biol.">
        <title>Improved genome assembly and evidence-based global gene model set for the chordate Ciona intestinalis: new insight into intron and operon populations.</title>
        <authorList>
            <person name="Satou Y."/>
            <person name="Mineta K."/>
            <person name="Ogasawara M."/>
            <person name="Sasakura Y."/>
            <person name="Shoguchi E."/>
            <person name="Ueno K."/>
            <person name="Yamada L."/>
            <person name="Matsumoto J."/>
            <person name="Wasserscheid J."/>
            <person name="Dewar K."/>
            <person name="Wiley G.B."/>
            <person name="Macmil S.L."/>
            <person name="Roe B.A."/>
            <person name="Zeller R.W."/>
            <person name="Hastings K.E."/>
            <person name="Lemaire P."/>
            <person name="Lindquist E."/>
            <person name="Endo T."/>
            <person name="Hotta K."/>
            <person name="Inaba K."/>
        </authorList>
    </citation>
    <scope>NUCLEOTIDE SEQUENCE [LARGE SCALE GENOMIC DNA]</scope>
    <source>
        <strain evidence="2">wild type</strain>
    </source>
</reference>
<feature type="compositionally biased region" description="Basic residues" evidence="1">
    <location>
        <begin position="95"/>
        <end position="106"/>
    </location>
</feature>
<reference evidence="2" key="4">
    <citation type="submission" date="2025-09" db="UniProtKB">
        <authorList>
            <consortium name="Ensembl"/>
        </authorList>
    </citation>
    <scope>IDENTIFICATION</scope>
</reference>
<dbReference type="AlphaFoldDB" id="F6UCN9"/>
<evidence type="ECO:0000256" key="1">
    <source>
        <dbReference type="SAM" id="MobiDB-lite"/>
    </source>
</evidence>
<feature type="compositionally biased region" description="Basic residues" evidence="1">
    <location>
        <begin position="49"/>
        <end position="59"/>
    </location>
</feature>
<reference evidence="3" key="1">
    <citation type="journal article" date="2002" name="Science">
        <title>The draft genome of Ciona intestinalis: insights into chordate and vertebrate origins.</title>
        <authorList>
            <person name="Dehal P."/>
            <person name="Satou Y."/>
            <person name="Campbell R.K."/>
            <person name="Chapman J."/>
            <person name="Degnan B."/>
            <person name="De Tomaso A."/>
            <person name="Davidson B."/>
            <person name="Di Gregorio A."/>
            <person name="Gelpke M."/>
            <person name="Goodstein D.M."/>
            <person name="Harafuji N."/>
            <person name="Hastings K.E."/>
            <person name="Ho I."/>
            <person name="Hotta K."/>
            <person name="Huang W."/>
            <person name="Kawashima T."/>
            <person name="Lemaire P."/>
            <person name="Martinez D."/>
            <person name="Meinertzhagen I.A."/>
            <person name="Necula S."/>
            <person name="Nonaka M."/>
            <person name="Putnam N."/>
            <person name="Rash S."/>
            <person name="Saiga H."/>
            <person name="Satake M."/>
            <person name="Terry A."/>
            <person name="Yamada L."/>
            <person name="Wang H.G."/>
            <person name="Awazu S."/>
            <person name="Azumi K."/>
            <person name="Boore J."/>
            <person name="Branno M."/>
            <person name="Chin-Bow S."/>
            <person name="DeSantis R."/>
            <person name="Doyle S."/>
            <person name="Francino P."/>
            <person name="Keys D.N."/>
            <person name="Haga S."/>
            <person name="Hayashi H."/>
            <person name="Hino K."/>
            <person name="Imai K.S."/>
            <person name="Inaba K."/>
            <person name="Kano S."/>
            <person name="Kobayashi K."/>
            <person name="Kobayashi M."/>
            <person name="Lee B.I."/>
            <person name="Makabe K.W."/>
            <person name="Manohar C."/>
            <person name="Matassi G."/>
            <person name="Medina M."/>
            <person name="Mochizuki Y."/>
            <person name="Mount S."/>
            <person name="Morishita T."/>
            <person name="Miura S."/>
            <person name="Nakayama A."/>
            <person name="Nishizaka S."/>
            <person name="Nomoto H."/>
            <person name="Ohta F."/>
            <person name="Oishi K."/>
            <person name="Rigoutsos I."/>
            <person name="Sano M."/>
            <person name="Sasaki A."/>
            <person name="Sasakura Y."/>
            <person name="Shoguchi E."/>
            <person name="Shin-i T."/>
            <person name="Spagnuolo A."/>
            <person name="Stainier D."/>
            <person name="Suzuki M.M."/>
            <person name="Tassy O."/>
            <person name="Takatori N."/>
            <person name="Tokuoka M."/>
            <person name="Yagi K."/>
            <person name="Yoshizaki F."/>
            <person name="Wada S."/>
            <person name="Zhang C."/>
            <person name="Hyatt P.D."/>
            <person name="Larimer F."/>
            <person name="Detter C."/>
            <person name="Doggett N."/>
            <person name="Glavina T."/>
            <person name="Hawkins T."/>
            <person name="Richardson P."/>
            <person name="Lucas S."/>
            <person name="Kohara Y."/>
            <person name="Levine M."/>
            <person name="Satoh N."/>
            <person name="Rokhsar D.S."/>
        </authorList>
    </citation>
    <scope>NUCLEOTIDE SEQUENCE [LARGE SCALE GENOMIC DNA]</scope>
</reference>
<evidence type="ECO:0000313" key="3">
    <source>
        <dbReference type="Proteomes" id="UP000008144"/>
    </source>
</evidence>
<dbReference type="HOGENOM" id="CLU_1986520_0_0_1"/>
<dbReference type="EMBL" id="EAAA01001910">
    <property type="status" value="NOT_ANNOTATED_CDS"/>
    <property type="molecule type" value="Genomic_DNA"/>
</dbReference>
<feature type="region of interest" description="Disordered" evidence="1">
    <location>
        <begin position="1"/>
        <end position="126"/>
    </location>
</feature>
<organism evidence="2 3">
    <name type="scientific">Ciona intestinalis</name>
    <name type="common">Transparent sea squirt</name>
    <name type="synonym">Ascidia intestinalis</name>
    <dbReference type="NCBI Taxonomy" id="7719"/>
    <lineage>
        <taxon>Eukaryota</taxon>
        <taxon>Metazoa</taxon>
        <taxon>Chordata</taxon>
        <taxon>Tunicata</taxon>
        <taxon>Ascidiacea</taxon>
        <taxon>Phlebobranchia</taxon>
        <taxon>Cionidae</taxon>
        <taxon>Ciona</taxon>
    </lineage>
</organism>
<dbReference type="Ensembl" id="ENSCINT00000025186.2">
    <property type="protein sequence ID" value="ENSCINP00000024940.2"/>
    <property type="gene ID" value="ENSCING00000013630.2"/>
</dbReference>
<feature type="compositionally biased region" description="Polar residues" evidence="1">
    <location>
        <begin position="68"/>
        <end position="92"/>
    </location>
</feature>
<sequence length="126" mass="14600">MASPPSNKEVRGGKFQTSIHPMNLPPIQPPPLSDRFLPRQRSNIDEHRNKQRLKRKYSQKHQLDSEDPTAQQAYNQAQSEVDSVLQPSTPTVFQRPRKKMHKRQGKMKVPDHQVDPDLNLLLGQYN</sequence>
<dbReference type="InParanoid" id="F6UCN9"/>
<dbReference type="GeneTree" id="ENSGT00530000063472"/>
<dbReference type="Proteomes" id="UP000008144">
    <property type="component" value="Chromosome 4"/>
</dbReference>
<keyword evidence="3" id="KW-1185">Reference proteome</keyword>
<accession>F6UCN9</accession>
<proteinExistence type="predicted"/>